<dbReference type="Proteomes" id="UP001295423">
    <property type="component" value="Unassembled WGS sequence"/>
</dbReference>
<reference evidence="2" key="1">
    <citation type="submission" date="2023-08" db="EMBL/GenBank/DDBJ databases">
        <authorList>
            <person name="Audoor S."/>
            <person name="Bilcke G."/>
        </authorList>
    </citation>
    <scope>NUCLEOTIDE SEQUENCE</scope>
</reference>
<evidence type="ECO:0000313" key="3">
    <source>
        <dbReference type="Proteomes" id="UP001295423"/>
    </source>
</evidence>
<keyword evidence="1" id="KW-1133">Transmembrane helix</keyword>
<evidence type="ECO:0000313" key="2">
    <source>
        <dbReference type="EMBL" id="CAJ1938882.1"/>
    </source>
</evidence>
<dbReference type="EMBL" id="CAKOGP040000779">
    <property type="protein sequence ID" value="CAJ1938882.1"/>
    <property type="molecule type" value="Genomic_DNA"/>
</dbReference>
<feature type="transmembrane region" description="Helical" evidence="1">
    <location>
        <begin position="12"/>
        <end position="34"/>
    </location>
</feature>
<feature type="transmembrane region" description="Helical" evidence="1">
    <location>
        <begin position="86"/>
        <end position="104"/>
    </location>
</feature>
<dbReference type="AlphaFoldDB" id="A0AAD2CNE2"/>
<sequence>MPTERWKDWSRSVWKIVFAACAILDISFCLSALVEGWYEGEGVTPSDHHNHDKKNFLGFVLNRHKDEIDGERSSSSDDETCSAHPMWGAVSITFCFCCLIEAMIRAKEARQIAFETAALDNFEKKLAKLYATTRSGVFRQQPGIADYDQGHHDLELARNHLRAWTPVMSVLFSWFILIPWINFWRGNHDGCGNDPALATIWITQSITHMSIFMETVKSELIDFLRRTILPWGSLRQPLRLWKRIRKLSRWFRYLRYAGPLLRVLLKLQDQFWVFSSTWRQSLQAEIEKRKRLAERSMMFEDIRKIESLAKLNTALSSIPSHLQMQALGLRNAIVEKRQQAQKLRHRIDVLKRNVGRRGSISVPSSELYDQIIDLRQELTTTVITALMSSNLVSPHTRFSVGWRVIVTVALLSELFRLYASWHLSGTFGVSLTQMISSLLVECDQVMMERFRIMTKRGTPVRRFVGKILNIRNVELAECYPTNPAARLVLQSGKMFESGIDIVCFLDIFVWFFTGELDANGIVVPKPFFYRCILPGTLVQVLDHPTLPDKLPHLIHCSMDAFRAAGYARVIRWACAIYPAFEMLVVDPIKLYLFRPMGDDEYLKYTESFALIPQVFSQSNLIRRQSFHTKGLHSSNLLASPNEFASPLRTKSTHKLVAFPSYLGGLDKSPSVSNHLDDSFSIGYNLHY</sequence>
<gene>
    <name evidence="2" type="ORF">CYCCA115_LOCUS6315</name>
</gene>
<keyword evidence="1" id="KW-0472">Membrane</keyword>
<keyword evidence="3" id="KW-1185">Reference proteome</keyword>
<feature type="transmembrane region" description="Helical" evidence="1">
    <location>
        <begin position="163"/>
        <end position="184"/>
    </location>
</feature>
<accession>A0AAD2CNE2</accession>
<name>A0AAD2CNE2_9STRA</name>
<protein>
    <submittedName>
        <fullName evidence="2">Uncharacterized protein</fullName>
    </submittedName>
</protein>
<comment type="caution">
    <text evidence="2">The sequence shown here is derived from an EMBL/GenBank/DDBJ whole genome shotgun (WGS) entry which is preliminary data.</text>
</comment>
<keyword evidence="1" id="KW-0812">Transmembrane</keyword>
<organism evidence="2 3">
    <name type="scientific">Cylindrotheca closterium</name>
    <dbReference type="NCBI Taxonomy" id="2856"/>
    <lineage>
        <taxon>Eukaryota</taxon>
        <taxon>Sar</taxon>
        <taxon>Stramenopiles</taxon>
        <taxon>Ochrophyta</taxon>
        <taxon>Bacillariophyta</taxon>
        <taxon>Bacillariophyceae</taxon>
        <taxon>Bacillariophycidae</taxon>
        <taxon>Bacillariales</taxon>
        <taxon>Bacillariaceae</taxon>
        <taxon>Cylindrotheca</taxon>
    </lineage>
</organism>
<proteinExistence type="predicted"/>
<evidence type="ECO:0000256" key="1">
    <source>
        <dbReference type="SAM" id="Phobius"/>
    </source>
</evidence>